<dbReference type="EMBL" id="CP043031">
    <property type="protein sequence ID" value="QEH92380.1"/>
    <property type="molecule type" value="Genomic_DNA"/>
</dbReference>
<organism evidence="3 4">
    <name type="scientific">Dermacoccus abyssi</name>
    <dbReference type="NCBI Taxonomy" id="322596"/>
    <lineage>
        <taxon>Bacteria</taxon>
        <taxon>Bacillati</taxon>
        <taxon>Actinomycetota</taxon>
        <taxon>Actinomycetes</taxon>
        <taxon>Micrococcales</taxon>
        <taxon>Dermacoccaceae</taxon>
        <taxon>Dermacoccus</taxon>
    </lineage>
</organism>
<proteinExistence type="predicted"/>
<evidence type="ECO:0000256" key="1">
    <source>
        <dbReference type="SAM" id="MobiDB-lite"/>
    </source>
</evidence>
<name>A0ABX5Z9C5_9MICO</name>
<keyword evidence="4" id="KW-1185">Reference proteome</keyword>
<evidence type="ECO:0000313" key="3">
    <source>
        <dbReference type="EMBL" id="QEH92380.1"/>
    </source>
</evidence>
<dbReference type="InterPro" id="IPR018959">
    <property type="entry name" value="DUF1989"/>
</dbReference>
<dbReference type="PANTHER" id="PTHR31527:SF0">
    <property type="entry name" value="RE64534P"/>
    <property type="match status" value="1"/>
</dbReference>
<feature type="region of interest" description="Disordered" evidence="1">
    <location>
        <begin position="1"/>
        <end position="30"/>
    </location>
</feature>
<feature type="domain" description="DUF1989" evidence="2">
    <location>
        <begin position="32"/>
        <end position="197"/>
    </location>
</feature>
<reference evidence="3 4" key="1">
    <citation type="submission" date="2019-08" db="EMBL/GenBank/DDBJ databases">
        <title>Dermacoccus abyssi strain HZAU 226, whole genome Nanopore sequencing project.</title>
        <authorList>
            <person name="Guo A."/>
            <person name="Zhang X."/>
            <person name="Ruan Y."/>
            <person name="Liu W."/>
            <person name="Chen Q."/>
            <person name="Gu L."/>
        </authorList>
    </citation>
    <scope>NUCLEOTIDE SEQUENCE [LARGE SCALE GENOMIC DNA]</scope>
    <source>
        <strain evidence="3 4">HZAU 226</strain>
    </source>
</reference>
<evidence type="ECO:0000313" key="4">
    <source>
        <dbReference type="Proteomes" id="UP000323565"/>
    </source>
</evidence>
<evidence type="ECO:0000259" key="2">
    <source>
        <dbReference type="Pfam" id="PF09347"/>
    </source>
</evidence>
<feature type="compositionally biased region" description="Pro residues" evidence="1">
    <location>
        <begin position="10"/>
        <end position="20"/>
    </location>
</feature>
<dbReference type="Proteomes" id="UP000323565">
    <property type="component" value="Chromosome"/>
</dbReference>
<dbReference type="PANTHER" id="PTHR31527">
    <property type="entry name" value="RE64534P"/>
    <property type="match status" value="1"/>
</dbReference>
<accession>A0ABX5Z9C5</accession>
<dbReference type="Pfam" id="PF09347">
    <property type="entry name" value="DUF1989"/>
    <property type="match status" value="1"/>
</dbReference>
<sequence length="222" mass="23726">MTDPRRPRSPHPPTPRPPYAGGPEASADGWSRIAPQTGVLVPLAAGQVLEVVDPCGEQVSDFYAVMQGDIAECFSAGRTVDYNNTLYPSTGHRLWSNRSSVMATIVADSVGIHDMTVTPCSQQTFDILYPEFDGAPHPSCFANLCGALEPVGVAPDHIGTTLNIFMDVWTSPDGELHIDPPPTQAGDVFAIRAEADLFVGLTACSAEKSNAGVCKPIDYRVR</sequence>
<gene>
    <name evidence="3" type="ORF">FV141_01620</name>
</gene>
<dbReference type="RefSeq" id="WP_082128635.1">
    <property type="nucleotide sequence ID" value="NZ_JALXQV010000045.1"/>
</dbReference>
<protein>
    <submittedName>
        <fullName evidence="3">Urea carboxylase-associated family protein</fullName>
    </submittedName>
</protein>